<evidence type="ECO:0000313" key="2">
    <source>
        <dbReference type="EMBL" id="SDD21555.1"/>
    </source>
</evidence>
<dbReference type="RefSeq" id="WP_091452226.1">
    <property type="nucleotide sequence ID" value="NZ_FMZZ01000008.1"/>
</dbReference>
<feature type="signal peptide" evidence="1">
    <location>
        <begin position="1"/>
        <end position="19"/>
    </location>
</feature>
<dbReference type="Proteomes" id="UP000199501">
    <property type="component" value="Unassembled WGS sequence"/>
</dbReference>
<evidence type="ECO:0000313" key="3">
    <source>
        <dbReference type="Proteomes" id="UP000199501"/>
    </source>
</evidence>
<evidence type="ECO:0000256" key="1">
    <source>
        <dbReference type="SAM" id="SignalP"/>
    </source>
</evidence>
<protein>
    <submittedName>
        <fullName evidence="2">Uncharacterized protein</fullName>
    </submittedName>
</protein>
<name>A0A1G6SZN3_9PSEU</name>
<keyword evidence="1" id="KW-0732">Signal</keyword>
<dbReference type="AlphaFoldDB" id="A0A1G6SZN3"/>
<dbReference type="EMBL" id="FMZZ01000008">
    <property type="protein sequence ID" value="SDD21555.1"/>
    <property type="molecule type" value="Genomic_DNA"/>
</dbReference>
<accession>A0A1G6SZN3</accession>
<proteinExistence type="predicted"/>
<reference evidence="3" key="1">
    <citation type="submission" date="2016-10" db="EMBL/GenBank/DDBJ databases">
        <authorList>
            <person name="Varghese N."/>
            <person name="Submissions S."/>
        </authorList>
    </citation>
    <scope>NUCLEOTIDE SEQUENCE [LARGE SCALE GENOMIC DNA]</scope>
    <source>
        <strain evidence="3">IBRC-M 10403</strain>
    </source>
</reference>
<keyword evidence="3" id="KW-1185">Reference proteome</keyword>
<gene>
    <name evidence="2" type="ORF">SAMN05216174_108239</name>
</gene>
<organism evidence="2 3">
    <name type="scientific">Actinokineospora iranica</name>
    <dbReference type="NCBI Taxonomy" id="1271860"/>
    <lineage>
        <taxon>Bacteria</taxon>
        <taxon>Bacillati</taxon>
        <taxon>Actinomycetota</taxon>
        <taxon>Actinomycetes</taxon>
        <taxon>Pseudonocardiales</taxon>
        <taxon>Pseudonocardiaceae</taxon>
        <taxon>Actinokineospora</taxon>
    </lineage>
</organism>
<sequence length="106" mass="11197">MNRLRFGVAAALAAGAVLACDASAARADLPEAGCLKTIGQEGNPPNVEVDATVCDEMDDYEGPGRIFVADSGITWVCRHVEFSHFTHEGTTIYYAEGEGCSPSETD</sequence>
<feature type="chain" id="PRO_5038397760" evidence="1">
    <location>
        <begin position="20"/>
        <end position="106"/>
    </location>
</feature>
<dbReference type="PROSITE" id="PS51257">
    <property type="entry name" value="PROKAR_LIPOPROTEIN"/>
    <property type="match status" value="1"/>
</dbReference>